<dbReference type="Gene3D" id="3.40.50.10540">
    <property type="entry name" value="Crotonobetainyl-coa:carnitine coa-transferase, domain 1"/>
    <property type="match status" value="1"/>
</dbReference>
<organism evidence="2">
    <name type="scientific">freshwater metagenome</name>
    <dbReference type="NCBI Taxonomy" id="449393"/>
    <lineage>
        <taxon>unclassified sequences</taxon>
        <taxon>metagenomes</taxon>
        <taxon>ecological metagenomes</taxon>
    </lineage>
</organism>
<feature type="region of interest" description="Disordered" evidence="1">
    <location>
        <begin position="22"/>
        <end position="41"/>
    </location>
</feature>
<proteinExistence type="predicted"/>
<protein>
    <submittedName>
        <fullName evidence="2">Unannotated protein</fullName>
    </submittedName>
</protein>
<gene>
    <name evidence="2" type="ORF">UFOPK3472_04464</name>
</gene>
<dbReference type="InterPro" id="IPR023606">
    <property type="entry name" value="CoA-Trfase_III_dom_1_sf"/>
</dbReference>
<dbReference type="SUPFAM" id="SSF89796">
    <property type="entry name" value="CoA-transferase family III (CaiB/BaiF)"/>
    <property type="match status" value="1"/>
</dbReference>
<evidence type="ECO:0000313" key="2">
    <source>
        <dbReference type="EMBL" id="CAB4937659.1"/>
    </source>
</evidence>
<dbReference type="AlphaFoldDB" id="A0A6J7J3H2"/>
<name>A0A6J7J3H2_9ZZZZ</name>
<evidence type="ECO:0000256" key="1">
    <source>
        <dbReference type="SAM" id="MobiDB-lite"/>
    </source>
</evidence>
<dbReference type="EMBL" id="CAFBLX010000573">
    <property type="protein sequence ID" value="CAB4937659.1"/>
    <property type="molecule type" value="Genomic_DNA"/>
</dbReference>
<sequence>MVTTVEDDDLGPVRMQNVMWRMGGSPGRIRHTGRRHGADTDDVLSELGCTADEIEAMRRDSVV</sequence>
<reference evidence="2" key="1">
    <citation type="submission" date="2020-05" db="EMBL/GenBank/DDBJ databases">
        <authorList>
            <person name="Chiriac C."/>
            <person name="Salcher M."/>
            <person name="Ghai R."/>
            <person name="Kavagutti S V."/>
        </authorList>
    </citation>
    <scope>NUCLEOTIDE SEQUENCE</scope>
</reference>
<accession>A0A6J7J3H2</accession>